<accession>A0AA51X825</accession>
<evidence type="ECO:0000256" key="4">
    <source>
        <dbReference type="ARBA" id="ARBA00022475"/>
    </source>
</evidence>
<dbReference type="EMBL" id="CP133548">
    <property type="protein sequence ID" value="WMS87685.1"/>
    <property type="molecule type" value="Genomic_DNA"/>
</dbReference>
<feature type="transmembrane region" description="Helical" evidence="10">
    <location>
        <begin position="43"/>
        <end position="61"/>
    </location>
</feature>
<dbReference type="Pfam" id="PF01311">
    <property type="entry name" value="Bac_export_1"/>
    <property type="match status" value="1"/>
</dbReference>
<dbReference type="GO" id="GO:0044780">
    <property type="term" value="P:bacterial-type flagellum assembly"/>
    <property type="evidence" value="ECO:0007669"/>
    <property type="project" value="UniProtKB-UniRule"/>
</dbReference>
<dbReference type="PANTHER" id="PTHR30065:SF8">
    <property type="entry name" value="FLAGELLAR BIOSYNTHETIC PROTEIN FLIR"/>
    <property type="match status" value="1"/>
</dbReference>
<dbReference type="GO" id="GO:0009425">
    <property type="term" value="C:bacterial-type flagellum basal body"/>
    <property type="evidence" value="ECO:0007669"/>
    <property type="project" value="UniProtKB-SubCell"/>
</dbReference>
<feature type="transmembrane region" description="Helical" evidence="10">
    <location>
        <begin position="213"/>
        <end position="233"/>
    </location>
</feature>
<keyword evidence="6 10" id="KW-1133">Transmembrane helix</keyword>
<keyword evidence="7 10" id="KW-0472">Membrane</keyword>
<dbReference type="PRINTS" id="PR00953">
    <property type="entry name" value="TYPE3IMRPROT"/>
</dbReference>
<dbReference type="AlphaFoldDB" id="A0AA51X825"/>
<evidence type="ECO:0000256" key="10">
    <source>
        <dbReference type="RuleBase" id="RU362071"/>
    </source>
</evidence>
<dbReference type="Proteomes" id="UP001239782">
    <property type="component" value="Chromosome"/>
</dbReference>
<feature type="transmembrane region" description="Helical" evidence="10">
    <location>
        <begin position="12"/>
        <end position="31"/>
    </location>
</feature>
<evidence type="ECO:0000256" key="2">
    <source>
        <dbReference type="ARBA" id="ARBA00009772"/>
    </source>
</evidence>
<dbReference type="PANTHER" id="PTHR30065">
    <property type="entry name" value="FLAGELLAR BIOSYNTHETIC PROTEIN FLIR"/>
    <property type="match status" value="1"/>
</dbReference>
<name>A0AA51X825_9GAMM</name>
<feature type="transmembrane region" description="Helical" evidence="10">
    <location>
        <begin position="120"/>
        <end position="140"/>
    </location>
</feature>
<evidence type="ECO:0000256" key="8">
    <source>
        <dbReference type="ARBA" id="ARBA00023143"/>
    </source>
</evidence>
<comment type="subcellular location">
    <subcellularLocation>
        <location evidence="10">Cell membrane</location>
        <topology evidence="10">Multi-pass membrane protein</topology>
    </subcellularLocation>
    <subcellularLocation>
        <location evidence="10">Bacterial flagellum basal body</location>
    </subcellularLocation>
</comment>
<dbReference type="RefSeq" id="WP_309202828.1">
    <property type="nucleotide sequence ID" value="NZ_CP133548.1"/>
</dbReference>
<keyword evidence="11" id="KW-0966">Cell projection</keyword>
<dbReference type="GO" id="GO:0006605">
    <property type="term" value="P:protein targeting"/>
    <property type="evidence" value="ECO:0007669"/>
    <property type="project" value="UniProtKB-UniRule"/>
</dbReference>
<comment type="similarity">
    <text evidence="2 10">Belongs to the FliR/MopE/SpaR family.</text>
</comment>
<keyword evidence="11" id="KW-0969">Cilium</keyword>
<dbReference type="GO" id="GO:0005886">
    <property type="term" value="C:plasma membrane"/>
    <property type="evidence" value="ECO:0007669"/>
    <property type="project" value="UniProtKB-SubCell"/>
</dbReference>
<proteinExistence type="inferred from homology"/>
<evidence type="ECO:0000313" key="12">
    <source>
        <dbReference type="Proteomes" id="UP001239782"/>
    </source>
</evidence>
<comment type="function">
    <text evidence="1 10">Role in flagellar biosynthesis.</text>
</comment>
<dbReference type="KEGG" id="plei:Q9312_01880"/>
<keyword evidence="8 10" id="KW-0975">Bacterial flagellum</keyword>
<keyword evidence="11" id="KW-0282">Flagellum</keyword>
<feature type="transmembrane region" description="Helical" evidence="10">
    <location>
        <begin position="67"/>
        <end position="87"/>
    </location>
</feature>
<sequence length="259" mass="28524">MVVEFAAINDWLAQYILSFCRISGMLMAMVIIGTRAVNPRVRLFLALTITVVAAPMIKASFAVDLFSLSAVFHIVLQTLIGVAIGFISRIVFETFVVAGQVIAMQTGLGFASLVDQNTGVSVPTLGQMFVMMATLIFLAIDGHLKLIEIIVMSFETLPINESEYFFINLNRLIEWTSLMFSTAFMMVLSAIVALLVMNLSLGVMTRSAPQLNIFAVGFPIMTVVGMTIIWFLLKSFLPHFIAQIEQGQSLACELLFTEC</sequence>
<evidence type="ECO:0000313" key="11">
    <source>
        <dbReference type="EMBL" id="WMS87685.1"/>
    </source>
</evidence>
<evidence type="ECO:0000256" key="1">
    <source>
        <dbReference type="ARBA" id="ARBA00002578"/>
    </source>
</evidence>
<dbReference type="InterPro" id="IPR002010">
    <property type="entry name" value="T3SS_IM_R"/>
</dbReference>
<reference evidence="11 12" key="1">
    <citation type="submission" date="2023-08" db="EMBL/GenBank/DDBJ databases">
        <title>Pleionea litopenaei sp. nov., isolated from stomach of juvenile Litopenaeus vannamei.</title>
        <authorList>
            <person name="Rho A.M."/>
            <person name="Hwang C.Y."/>
        </authorList>
    </citation>
    <scope>NUCLEOTIDE SEQUENCE [LARGE SCALE GENOMIC DNA]</scope>
    <source>
        <strain evidence="11 12">HL-JVS1</strain>
    </source>
</reference>
<keyword evidence="5 10" id="KW-0812">Transmembrane</keyword>
<evidence type="ECO:0000256" key="7">
    <source>
        <dbReference type="ARBA" id="ARBA00023136"/>
    </source>
</evidence>
<keyword evidence="12" id="KW-1185">Reference proteome</keyword>
<evidence type="ECO:0000256" key="3">
    <source>
        <dbReference type="ARBA" id="ARBA00021717"/>
    </source>
</evidence>
<feature type="transmembrane region" description="Helical" evidence="10">
    <location>
        <begin position="178"/>
        <end position="201"/>
    </location>
</feature>
<organism evidence="11 12">
    <name type="scientific">Pleionea litopenaei</name>
    <dbReference type="NCBI Taxonomy" id="3070815"/>
    <lineage>
        <taxon>Bacteria</taxon>
        <taxon>Pseudomonadati</taxon>
        <taxon>Pseudomonadota</taxon>
        <taxon>Gammaproteobacteria</taxon>
        <taxon>Oceanospirillales</taxon>
        <taxon>Pleioneaceae</taxon>
        <taxon>Pleionea</taxon>
    </lineage>
</organism>
<protein>
    <recommendedName>
        <fullName evidence="3 9">Flagellar biosynthetic protein FliR</fullName>
    </recommendedName>
</protein>
<dbReference type="InterPro" id="IPR006303">
    <property type="entry name" value="FliR"/>
</dbReference>
<dbReference type="NCBIfam" id="TIGR01400">
    <property type="entry name" value="fliR"/>
    <property type="match status" value="1"/>
</dbReference>
<evidence type="ECO:0000256" key="5">
    <source>
        <dbReference type="ARBA" id="ARBA00022692"/>
    </source>
</evidence>
<keyword evidence="4 10" id="KW-1003">Cell membrane</keyword>
<evidence type="ECO:0000256" key="9">
    <source>
        <dbReference type="NCBIfam" id="TIGR01400"/>
    </source>
</evidence>
<gene>
    <name evidence="11" type="primary">fliR</name>
    <name evidence="11" type="ORF">Q9312_01880</name>
</gene>
<evidence type="ECO:0000256" key="6">
    <source>
        <dbReference type="ARBA" id="ARBA00022989"/>
    </source>
</evidence>